<dbReference type="GO" id="GO:0000785">
    <property type="term" value="C:chromatin"/>
    <property type="evidence" value="ECO:0007669"/>
    <property type="project" value="TreeGrafter"/>
</dbReference>
<dbReference type="GO" id="GO:0140658">
    <property type="term" value="F:ATP-dependent chromatin remodeler activity"/>
    <property type="evidence" value="ECO:0007669"/>
    <property type="project" value="TreeGrafter"/>
</dbReference>
<keyword evidence="3" id="KW-0547">Nucleotide-binding</keyword>
<reference evidence="10 11" key="2">
    <citation type="submission" date="2018-11" db="EMBL/GenBank/DDBJ databases">
        <authorList>
            <consortium name="Pathogen Informatics"/>
        </authorList>
    </citation>
    <scope>NUCLEOTIDE SEQUENCE [LARGE SCALE GENOMIC DNA]</scope>
</reference>
<dbReference type="InterPro" id="IPR000330">
    <property type="entry name" value="SNF2_N"/>
</dbReference>
<reference evidence="12" key="1">
    <citation type="submission" date="2016-06" db="UniProtKB">
        <authorList>
            <consortium name="WormBaseParasite"/>
        </authorList>
    </citation>
    <scope>IDENTIFICATION</scope>
</reference>
<dbReference type="PROSITE" id="PS51194">
    <property type="entry name" value="HELICASE_CTER"/>
    <property type="match status" value="1"/>
</dbReference>
<dbReference type="Proteomes" id="UP000267606">
    <property type="component" value="Unassembled WGS sequence"/>
</dbReference>
<dbReference type="FunFam" id="3.40.50.300:FF:000015">
    <property type="entry name" value="chromodomain-helicase-DNA-binding protein 9 isoform X1"/>
    <property type="match status" value="1"/>
</dbReference>
<feature type="compositionally biased region" description="Basic and acidic residues" evidence="7">
    <location>
        <begin position="41"/>
        <end position="51"/>
    </location>
</feature>
<evidence type="ECO:0000256" key="6">
    <source>
        <dbReference type="ARBA" id="ARBA00023242"/>
    </source>
</evidence>
<name>A0A183I5L5_9BILA</name>
<dbReference type="GO" id="GO:0005634">
    <property type="term" value="C:nucleus"/>
    <property type="evidence" value="ECO:0007669"/>
    <property type="project" value="UniProtKB-SubCell"/>
</dbReference>
<evidence type="ECO:0000256" key="3">
    <source>
        <dbReference type="ARBA" id="ARBA00022741"/>
    </source>
</evidence>
<organism evidence="12">
    <name type="scientific">Onchocerca flexuosa</name>
    <dbReference type="NCBI Taxonomy" id="387005"/>
    <lineage>
        <taxon>Eukaryota</taxon>
        <taxon>Metazoa</taxon>
        <taxon>Ecdysozoa</taxon>
        <taxon>Nematoda</taxon>
        <taxon>Chromadorea</taxon>
        <taxon>Rhabditida</taxon>
        <taxon>Spirurina</taxon>
        <taxon>Spiruromorpha</taxon>
        <taxon>Filarioidea</taxon>
        <taxon>Onchocercidae</taxon>
        <taxon>Onchocerca</taxon>
    </lineage>
</organism>
<dbReference type="Gene3D" id="3.40.50.300">
    <property type="entry name" value="P-loop containing nucleotide triphosphate hydrolases"/>
    <property type="match status" value="1"/>
</dbReference>
<keyword evidence="11" id="KW-1185">Reference proteome</keyword>
<dbReference type="PROSITE" id="PS00690">
    <property type="entry name" value="DEAH_ATP_HELICASE"/>
    <property type="match status" value="1"/>
</dbReference>
<evidence type="ECO:0000313" key="11">
    <source>
        <dbReference type="Proteomes" id="UP000267606"/>
    </source>
</evidence>
<dbReference type="AlphaFoldDB" id="A0A183I5L5"/>
<dbReference type="SMART" id="SM00490">
    <property type="entry name" value="HELICc"/>
    <property type="match status" value="1"/>
</dbReference>
<dbReference type="CDD" id="cd18793">
    <property type="entry name" value="SF2_C_SNF"/>
    <property type="match status" value="1"/>
</dbReference>
<comment type="subcellular location">
    <subcellularLocation>
        <location evidence="1">Nucleus</location>
    </subcellularLocation>
</comment>
<dbReference type="GO" id="GO:0003682">
    <property type="term" value="F:chromatin binding"/>
    <property type="evidence" value="ECO:0007669"/>
    <property type="project" value="TreeGrafter"/>
</dbReference>
<dbReference type="GO" id="GO:0042393">
    <property type="term" value="F:histone binding"/>
    <property type="evidence" value="ECO:0007669"/>
    <property type="project" value="TreeGrafter"/>
</dbReference>
<dbReference type="EMBL" id="UZAJ01041505">
    <property type="protein sequence ID" value="VDP20062.1"/>
    <property type="molecule type" value="Genomic_DNA"/>
</dbReference>
<keyword evidence="5" id="KW-0067">ATP-binding</keyword>
<feature type="domain" description="Helicase ATP-binding" evidence="8">
    <location>
        <begin position="75"/>
        <end position="214"/>
    </location>
</feature>
<accession>A0A183I5L5</accession>
<evidence type="ECO:0000259" key="9">
    <source>
        <dbReference type="PROSITE" id="PS51194"/>
    </source>
</evidence>
<gene>
    <name evidence="10" type="ORF">OFLC_LOCUS15027</name>
</gene>
<evidence type="ECO:0000256" key="2">
    <source>
        <dbReference type="ARBA" id="ARBA00022737"/>
    </source>
</evidence>
<dbReference type="InterPro" id="IPR002464">
    <property type="entry name" value="DNA/RNA_helicase_DEAH_CS"/>
</dbReference>
<evidence type="ECO:0000256" key="5">
    <source>
        <dbReference type="ARBA" id="ARBA00022840"/>
    </source>
</evidence>
<dbReference type="SUPFAM" id="SSF52540">
    <property type="entry name" value="P-loop containing nucleoside triphosphate hydrolases"/>
    <property type="match status" value="2"/>
</dbReference>
<dbReference type="Pfam" id="PF00176">
    <property type="entry name" value="SNF2-rel_dom"/>
    <property type="match status" value="1"/>
</dbReference>
<sequence>MNGDVLPKHIAKKIAAKKVEEGKDKDDDDEEDSKKKKKKEPKTDLRKKYETQPDFITETGGKLHDYQLEGINWLRHCWSQGTDAILADEMGLGKTIQSMVFLYSLVKEGHTRGPFLVAAPLSTLINWEREAEFWCPDFYVVTYVGDKDSRTSILSSIEWAGLVVDEAHRLKNNQSLFFRTLRDFRINYRLLLTGTPLQNNLEELFHLLNFLSPDRFYDMDSFTHEFAEISKEDQIQKLHSLLGPHMLRRLKADVLSGMPSKSELIVRVELSPMQKKYYKNILTRNFEALSPKGGGSQISLINIIMDLKKCCNHPYLFPKASIEAPKLKNGIYEGAALVKASGKFILLQKMLKKLKEQGHRVLIFSQMTKMLDIMEDFCENEGYKYERIDGSITGQARQDAIDRFNAANAQQFVFLLSTRAGGLGINLATADTVIIYDSDWNPHNDIQAFSRAHRIGQQKKVLIYRFVTRNSVEERITSVAKKKMLLTHLVVRAGIGQKGPSMSKSELDEVLRWGTEELFKEDETTTAEGEQGEKKASEQEIIWDDEAVDALLDRSADDPKEKSGEKKEHWSNEYLSSFKVAQYTTREADEEELEDEVSD</sequence>
<dbReference type="WBParaSite" id="OFLC_0001503801-mRNA-1">
    <property type="protein sequence ID" value="OFLC_0001503801-mRNA-1"/>
    <property type="gene ID" value="OFLC_0001503801"/>
</dbReference>
<evidence type="ECO:0000256" key="4">
    <source>
        <dbReference type="ARBA" id="ARBA00022801"/>
    </source>
</evidence>
<protein>
    <submittedName>
        <fullName evidence="12">Protein, SNF2 family</fullName>
    </submittedName>
</protein>
<dbReference type="Pfam" id="PF00271">
    <property type="entry name" value="Helicase_C"/>
    <property type="match status" value="1"/>
</dbReference>
<dbReference type="Gene3D" id="3.40.50.10810">
    <property type="entry name" value="Tandem AAA-ATPase domain"/>
    <property type="match status" value="2"/>
</dbReference>
<dbReference type="InterPro" id="IPR001650">
    <property type="entry name" value="Helicase_C-like"/>
</dbReference>
<evidence type="ECO:0000259" key="8">
    <source>
        <dbReference type="PROSITE" id="PS51192"/>
    </source>
</evidence>
<evidence type="ECO:0000313" key="10">
    <source>
        <dbReference type="EMBL" id="VDP20062.1"/>
    </source>
</evidence>
<dbReference type="InterPro" id="IPR038718">
    <property type="entry name" value="SNF2-like_sf"/>
</dbReference>
<dbReference type="GO" id="GO:0003677">
    <property type="term" value="F:DNA binding"/>
    <property type="evidence" value="ECO:0007669"/>
    <property type="project" value="TreeGrafter"/>
</dbReference>
<feature type="region of interest" description="Disordered" evidence="7">
    <location>
        <begin position="518"/>
        <end position="540"/>
    </location>
</feature>
<evidence type="ECO:0000256" key="7">
    <source>
        <dbReference type="SAM" id="MobiDB-lite"/>
    </source>
</evidence>
<dbReference type="PANTHER" id="PTHR45623:SF17">
    <property type="entry name" value="CHROMODOMAIN-HELICASE-DNA-BINDING PROTEIN 3-RELATED"/>
    <property type="match status" value="1"/>
</dbReference>
<feature type="domain" description="Helicase C-terminal" evidence="9">
    <location>
        <begin position="346"/>
        <end position="507"/>
    </location>
</feature>
<keyword evidence="2" id="KW-0677">Repeat</keyword>
<dbReference type="GO" id="GO:0016887">
    <property type="term" value="F:ATP hydrolysis activity"/>
    <property type="evidence" value="ECO:0007669"/>
    <property type="project" value="TreeGrafter"/>
</dbReference>
<dbReference type="InterPro" id="IPR027417">
    <property type="entry name" value="P-loop_NTPase"/>
</dbReference>
<keyword evidence="6" id="KW-0539">Nucleus</keyword>
<evidence type="ECO:0000313" key="12">
    <source>
        <dbReference type="WBParaSite" id="OFLC_0001503801-mRNA-1"/>
    </source>
</evidence>
<dbReference type="PROSITE" id="PS51192">
    <property type="entry name" value="HELICASE_ATP_BIND_1"/>
    <property type="match status" value="1"/>
</dbReference>
<dbReference type="InterPro" id="IPR049730">
    <property type="entry name" value="SNF2/RAD54-like_C"/>
</dbReference>
<dbReference type="InterPro" id="IPR014001">
    <property type="entry name" value="Helicase_ATP-bd"/>
</dbReference>
<dbReference type="STRING" id="387005.A0A183I5L5"/>
<dbReference type="GO" id="GO:0005524">
    <property type="term" value="F:ATP binding"/>
    <property type="evidence" value="ECO:0007669"/>
    <property type="project" value="UniProtKB-KW"/>
</dbReference>
<keyword evidence="4" id="KW-0378">Hydrolase</keyword>
<dbReference type="PANTHER" id="PTHR45623">
    <property type="entry name" value="CHROMODOMAIN-HELICASE-DNA-BINDING PROTEIN 3-RELATED-RELATED"/>
    <property type="match status" value="1"/>
</dbReference>
<proteinExistence type="predicted"/>
<dbReference type="SMART" id="SM00487">
    <property type="entry name" value="DEXDc"/>
    <property type="match status" value="1"/>
</dbReference>
<feature type="region of interest" description="Disordered" evidence="7">
    <location>
        <begin position="16"/>
        <end position="51"/>
    </location>
</feature>
<evidence type="ECO:0000256" key="1">
    <source>
        <dbReference type="ARBA" id="ARBA00004123"/>
    </source>
</evidence>